<organism evidence="1 2">
    <name type="scientific">Actinomadura viridis</name>
    <dbReference type="NCBI Taxonomy" id="58110"/>
    <lineage>
        <taxon>Bacteria</taxon>
        <taxon>Bacillati</taxon>
        <taxon>Actinomycetota</taxon>
        <taxon>Actinomycetes</taxon>
        <taxon>Streptosporangiales</taxon>
        <taxon>Thermomonosporaceae</taxon>
        <taxon>Actinomadura</taxon>
    </lineage>
</organism>
<comment type="caution">
    <text evidence="1">The sequence shown here is derived from an EMBL/GenBank/DDBJ whole genome shotgun (WGS) entry which is preliminary data.</text>
</comment>
<sequence length="138" mass="14869">MTVAEQVRQHHRRCAAHLATLRMLAMTADGRPITAETAGAIEYATGAVLGETRAAQDTIVAGEAGGTRPAPAARFLEARMLRLRVAADDVLAAVESGDVPALRRRLWVFTSLTRAMWTVESSFCHSSRGEDRAQPAGR</sequence>
<proteinExistence type="predicted"/>
<dbReference type="RefSeq" id="WP_197015617.1">
    <property type="nucleotide sequence ID" value="NZ_BAABES010000003.1"/>
</dbReference>
<dbReference type="EMBL" id="JADOUA010000001">
    <property type="protein sequence ID" value="MBG6093573.1"/>
    <property type="molecule type" value="Genomic_DNA"/>
</dbReference>
<dbReference type="Proteomes" id="UP000614047">
    <property type="component" value="Unassembled WGS sequence"/>
</dbReference>
<evidence type="ECO:0000313" key="2">
    <source>
        <dbReference type="Proteomes" id="UP000614047"/>
    </source>
</evidence>
<gene>
    <name evidence="1" type="ORF">IW256_007686</name>
</gene>
<protein>
    <submittedName>
        <fullName evidence="1">Uncharacterized protein</fullName>
    </submittedName>
</protein>
<name>A0A931GMS9_9ACTN</name>
<dbReference type="AlphaFoldDB" id="A0A931GMS9"/>
<evidence type="ECO:0000313" key="1">
    <source>
        <dbReference type="EMBL" id="MBG6093573.1"/>
    </source>
</evidence>
<accession>A0A931GMS9</accession>
<reference evidence="1" key="1">
    <citation type="submission" date="2020-11" db="EMBL/GenBank/DDBJ databases">
        <title>Sequencing the genomes of 1000 actinobacteria strains.</title>
        <authorList>
            <person name="Klenk H.-P."/>
        </authorList>
    </citation>
    <scope>NUCLEOTIDE SEQUENCE</scope>
    <source>
        <strain evidence="1">DSM 43175</strain>
    </source>
</reference>
<keyword evidence="2" id="KW-1185">Reference proteome</keyword>